<dbReference type="EMBL" id="MHMM01000010">
    <property type="protein sequence ID" value="OGZ27131.1"/>
    <property type="molecule type" value="Genomic_DNA"/>
</dbReference>
<dbReference type="GO" id="GO:0006189">
    <property type="term" value="P:'de novo' IMP biosynthetic process"/>
    <property type="evidence" value="ECO:0007669"/>
    <property type="project" value="TreeGrafter"/>
</dbReference>
<gene>
    <name evidence="6" type="ORF">A2365_00480</name>
</gene>
<dbReference type="GO" id="GO:0005829">
    <property type="term" value="C:cytosol"/>
    <property type="evidence" value="ECO:0007669"/>
    <property type="project" value="TreeGrafter"/>
</dbReference>
<dbReference type="AlphaFoldDB" id="A0A1G2EP37"/>
<dbReference type="EC" id="2.1.2.2" evidence="2"/>
<evidence type="ECO:0000313" key="7">
    <source>
        <dbReference type="Proteomes" id="UP000177740"/>
    </source>
</evidence>
<organism evidence="6 7">
    <name type="scientific">Candidatus Nealsonbacteria bacterium RIFOXYB1_FULL_40_15</name>
    <dbReference type="NCBI Taxonomy" id="1801677"/>
    <lineage>
        <taxon>Bacteria</taxon>
        <taxon>Candidatus Nealsoniibacteriota</taxon>
    </lineage>
</organism>
<keyword evidence="4" id="KW-0658">Purine biosynthesis</keyword>
<sequence length="244" mass="28108">MAKILILSSRKKNNYYLINKLSERFEICFVIYERQSFKKKLKILKNRAKKLGFLKVIGQLLFLLLDRIYLSRFSKAGAILGNPKKPGIPSKEIQDINSLESGKIIEKIAPDLVIVSGTGIIKENILKLSRVFLNIHCGITPKYRGVHGGFWAMSKKDFDNLGVTIHMVDKGIDTGKVIYQSRILPEKDFRAIEARQYVKGSELMSKAVDDFINNRLKPVESWTKESFLWHHPTILEYIKAWRNI</sequence>
<dbReference type="InterPro" id="IPR002376">
    <property type="entry name" value="Formyl_transf_N"/>
</dbReference>
<dbReference type="PANTHER" id="PTHR43369:SF2">
    <property type="entry name" value="PHOSPHORIBOSYLGLYCINAMIDE FORMYLTRANSFERASE"/>
    <property type="match status" value="1"/>
</dbReference>
<dbReference type="STRING" id="1801677.A2365_00480"/>
<name>A0A1G2EP37_9BACT</name>
<feature type="domain" description="Formyl transferase N-terminal" evidence="5">
    <location>
        <begin position="103"/>
        <end position="208"/>
    </location>
</feature>
<evidence type="ECO:0000256" key="3">
    <source>
        <dbReference type="ARBA" id="ARBA00022679"/>
    </source>
</evidence>
<dbReference type="InterPro" id="IPR036477">
    <property type="entry name" value="Formyl_transf_N_sf"/>
</dbReference>
<accession>A0A1G2EP37</accession>
<evidence type="ECO:0000256" key="1">
    <source>
        <dbReference type="ARBA" id="ARBA00005054"/>
    </source>
</evidence>
<dbReference type="Pfam" id="PF00551">
    <property type="entry name" value="Formyl_trans_N"/>
    <property type="match status" value="1"/>
</dbReference>
<comment type="caution">
    <text evidence="6">The sequence shown here is derived from an EMBL/GenBank/DDBJ whole genome shotgun (WGS) entry which is preliminary data.</text>
</comment>
<evidence type="ECO:0000256" key="4">
    <source>
        <dbReference type="ARBA" id="ARBA00022755"/>
    </source>
</evidence>
<reference evidence="6 7" key="1">
    <citation type="journal article" date="2016" name="Nat. Commun.">
        <title>Thousands of microbial genomes shed light on interconnected biogeochemical processes in an aquifer system.</title>
        <authorList>
            <person name="Anantharaman K."/>
            <person name="Brown C.T."/>
            <person name="Hug L.A."/>
            <person name="Sharon I."/>
            <person name="Castelle C.J."/>
            <person name="Probst A.J."/>
            <person name="Thomas B.C."/>
            <person name="Singh A."/>
            <person name="Wilkins M.J."/>
            <person name="Karaoz U."/>
            <person name="Brodie E.L."/>
            <person name="Williams K.H."/>
            <person name="Hubbard S.S."/>
            <person name="Banfield J.F."/>
        </authorList>
    </citation>
    <scope>NUCLEOTIDE SEQUENCE [LARGE SCALE GENOMIC DNA]</scope>
</reference>
<evidence type="ECO:0000256" key="2">
    <source>
        <dbReference type="ARBA" id="ARBA00012254"/>
    </source>
</evidence>
<protein>
    <recommendedName>
        <fullName evidence="2">phosphoribosylglycinamide formyltransferase 1</fullName>
        <ecNumber evidence="2">2.1.2.2</ecNumber>
    </recommendedName>
</protein>
<keyword evidence="3" id="KW-0808">Transferase</keyword>
<dbReference type="CDD" id="cd08653">
    <property type="entry name" value="FMT_core_like_3"/>
    <property type="match status" value="1"/>
</dbReference>
<dbReference type="Proteomes" id="UP000177740">
    <property type="component" value="Unassembled WGS sequence"/>
</dbReference>
<comment type="pathway">
    <text evidence="1">Purine metabolism; IMP biosynthesis via de novo pathway; N(2)-formyl-N(1)-(5-phospho-D-ribosyl)glycinamide from N(1)-(5-phospho-D-ribosyl)glycinamide (10-formyl THF route): step 1/1.</text>
</comment>
<dbReference type="Gene3D" id="3.40.50.170">
    <property type="entry name" value="Formyl transferase, N-terminal domain"/>
    <property type="match status" value="1"/>
</dbReference>
<dbReference type="GO" id="GO:0004644">
    <property type="term" value="F:phosphoribosylglycinamide formyltransferase activity"/>
    <property type="evidence" value="ECO:0007669"/>
    <property type="project" value="UniProtKB-EC"/>
</dbReference>
<dbReference type="PANTHER" id="PTHR43369">
    <property type="entry name" value="PHOSPHORIBOSYLGLYCINAMIDE FORMYLTRANSFERASE"/>
    <property type="match status" value="1"/>
</dbReference>
<evidence type="ECO:0000313" key="6">
    <source>
        <dbReference type="EMBL" id="OGZ27131.1"/>
    </source>
</evidence>
<dbReference type="SUPFAM" id="SSF53328">
    <property type="entry name" value="Formyltransferase"/>
    <property type="match status" value="1"/>
</dbReference>
<evidence type="ECO:0000259" key="5">
    <source>
        <dbReference type="Pfam" id="PF00551"/>
    </source>
</evidence>
<proteinExistence type="predicted"/>